<dbReference type="InterPro" id="IPR029063">
    <property type="entry name" value="SAM-dependent_MTases_sf"/>
</dbReference>
<dbReference type="GO" id="GO:0008168">
    <property type="term" value="F:methyltransferase activity"/>
    <property type="evidence" value="ECO:0007669"/>
    <property type="project" value="UniProtKB-KW"/>
</dbReference>
<evidence type="ECO:0000313" key="2">
    <source>
        <dbReference type="EMBL" id="SFH92994.1"/>
    </source>
</evidence>
<dbReference type="OrthoDB" id="9786503at2"/>
<keyword evidence="3" id="KW-1185">Reference proteome</keyword>
<proteinExistence type="predicted"/>
<dbReference type="EMBL" id="FOQH01000003">
    <property type="protein sequence ID" value="SFH92994.1"/>
    <property type="molecule type" value="Genomic_DNA"/>
</dbReference>
<dbReference type="AlphaFoldDB" id="A0A1I3E1Y5"/>
<reference evidence="2 3" key="1">
    <citation type="submission" date="2016-10" db="EMBL/GenBank/DDBJ databases">
        <authorList>
            <person name="de Groot N.N."/>
        </authorList>
    </citation>
    <scope>NUCLEOTIDE SEQUENCE [LARGE SCALE GENOMIC DNA]</scope>
    <source>
        <strain evidence="2 3">CGMCC 1.11030</strain>
    </source>
</reference>
<dbReference type="GO" id="GO:0032259">
    <property type="term" value="P:methylation"/>
    <property type="evidence" value="ECO:0007669"/>
    <property type="project" value="UniProtKB-KW"/>
</dbReference>
<accession>A0A1I3E1Y5</accession>
<name>A0A1I3E1Y5_9RHOB</name>
<evidence type="ECO:0000259" key="1">
    <source>
        <dbReference type="Pfam" id="PF13649"/>
    </source>
</evidence>
<protein>
    <submittedName>
        <fullName evidence="2">Methyltransferase domain-containing protein</fullName>
    </submittedName>
</protein>
<evidence type="ECO:0000313" key="3">
    <source>
        <dbReference type="Proteomes" id="UP000199377"/>
    </source>
</evidence>
<dbReference type="SUPFAM" id="SSF53335">
    <property type="entry name" value="S-adenosyl-L-methionine-dependent methyltransferases"/>
    <property type="match status" value="1"/>
</dbReference>
<organism evidence="2 3">
    <name type="scientific">Albimonas pacifica</name>
    <dbReference type="NCBI Taxonomy" id="1114924"/>
    <lineage>
        <taxon>Bacteria</taxon>
        <taxon>Pseudomonadati</taxon>
        <taxon>Pseudomonadota</taxon>
        <taxon>Alphaproteobacteria</taxon>
        <taxon>Rhodobacterales</taxon>
        <taxon>Paracoccaceae</taxon>
        <taxon>Albimonas</taxon>
    </lineage>
</organism>
<dbReference type="CDD" id="cd02440">
    <property type="entry name" value="AdoMet_MTases"/>
    <property type="match status" value="1"/>
</dbReference>
<dbReference type="Gene3D" id="3.40.50.150">
    <property type="entry name" value="Vaccinia Virus protein VP39"/>
    <property type="match status" value="1"/>
</dbReference>
<dbReference type="Pfam" id="PF13649">
    <property type="entry name" value="Methyltransf_25"/>
    <property type="match status" value="1"/>
</dbReference>
<gene>
    <name evidence="2" type="ORF">SAMN05216258_103139</name>
</gene>
<keyword evidence="2" id="KW-0808">Transferase</keyword>
<dbReference type="STRING" id="1114924.SAMN05216258_103139"/>
<dbReference type="Proteomes" id="UP000199377">
    <property type="component" value="Unassembled WGS sequence"/>
</dbReference>
<feature type="domain" description="Methyltransferase" evidence="1">
    <location>
        <begin position="45"/>
        <end position="136"/>
    </location>
</feature>
<keyword evidence="2" id="KW-0489">Methyltransferase</keyword>
<dbReference type="RefSeq" id="WP_092858940.1">
    <property type="nucleotide sequence ID" value="NZ_FOQH01000003.1"/>
</dbReference>
<dbReference type="InterPro" id="IPR041698">
    <property type="entry name" value="Methyltransf_25"/>
</dbReference>
<sequence>MSEARPGPDWDARYAAAQGGLFGEAPNAWLAMCLARPGVAPRTALCLADGDGRNGTWLAARGLAVTAMDLSAEATRRAEARDRAAGVAAERLAADLFDWSPGPRRWDLAALICLQGPPALRRRGLETAAAALDPGGWLVLEGFGQGPADGPVSGPGPRAQALRWGADESLGWLEGAGLELHEALEGTVRLDEGPLHQGLARMTRLLLRRP</sequence>